<feature type="domain" description="HTH gntR-type" evidence="5">
    <location>
        <begin position="25"/>
        <end position="95"/>
    </location>
</feature>
<name>A0ABX1RBF9_9PSEU</name>
<dbReference type="PANTHER" id="PTHR43537:SF44">
    <property type="entry name" value="GNTR FAMILY REGULATORY PROTEIN"/>
    <property type="match status" value="1"/>
</dbReference>
<keyword evidence="2" id="KW-0238">DNA-binding</keyword>
<dbReference type="PANTHER" id="PTHR43537">
    <property type="entry name" value="TRANSCRIPTIONAL REGULATOR, GNTR FAMILY"/>
    <property type="match status" value="1"/>
</dbReference>
<reference evidence="6 7" key="1">
    <citation type="submission" date="2020-04" db="EMBL/GenBank/DDBJ databases">
        <authorList>
            <person name="Klaysubun C."/>
            <person name="Duangmal K."/>
            <person name="Lipun K."/>
        </authorList>
    </citation>
    <scope>NUCLEOTIDE SEQUENCE [LARGE SCALE GENOMIC DNA]</scope>
    <source>
        <strain evidence="6 7">JCM 11839</strain>
    </source>
</reference>
<dbReference type="Gene3D" id="1.10.10.10">
    <property type="entry name" value="Winged helix-like DNA-binding domain superfamily/Winged helix DNA-binding domain"/>
    <property type="match status" value="1"/>
</dbReference>
<dbReference type="SMART" id="SM00895">
    <property type="entry name" value="FCD"/>
    <property type="match status" value="1"/>
</dbReference>
<keyword evidence="1" id="KW-0805">Transcription regulation</keyword>
<comment type="caution">
    <text evidence="6">The sequence shown here is derived from an EMBL/GenBank/DDBJ whole genome shotgun (WGS) entry which is preliminary data.</text>
</comment>
<evidence type="ECO:0000256" key="1">
    <source>
        <dbReference type="ARBA" id="ARBA00023015"/>
    </source>
</evidence>
<evidence type="ECO:0000256" key="2">
    <source>
        <dbReference type="ARBA" id="ARBA00023125"/>
    </source>
</evidence>
<dbReference type="EMBL" id="JAAXKY010000009">
    <property type="protein sequence ID" value="NMH76445.1"/>
    <property type="molecule type" value="Genomic_DNA"/>
</dbReference>
<dbReference type="Pfam" id="PF07729">
    <property type="entry name" value="FCD"/>
    <property type="match status" value="1"/>
</dbReference>
<dbReference type="InterPro" id="IPR011711">
    <property type="entry name" value="GntR_C"/>
</dbReference>
<protein>
    <submittedName>
        <fullName evidence="6">FadR family transcriptional regulator</fullName>
    </submittedName>
</protein>
<keyword evidence="3" id="KW-0804">Transcription</keyword>
<dbReference type="InterPro" id="IPR036390">
    <property type="entry name" value="WH_DNA-bd_sf"/>
</dbReference>
<evidence type="ECO:0000256" key="4">
    <source>
        <dbReference type="SAM" id="MobiDB-lite"/>
    </source>
</evidence>
<evidence type="ECO:0000313" key="7">
    <source>
        <dbReference type="Proteomes" id="UP001296706"/>
    </source>
</evidence>
<dbReference type="InterPro" id="IPR000524">
    <property type="entry name" value="Tscrpt_reg_HTH_GntR"/>
</dbReference>
<sequence length="261" mass="28666">MTEQAAAADRGAPRVLPLPDRSPAPRLGVAVVEALVDLIVSGALAPGDTLPPELPLSQQFGVSRTVLRESIKRLEEKGLVSVGQGRGRGTVVQPTRSWNTMDRVVLKALIAHDRTLGVLDELTVVRGQLEAAMAGETARTRSSVELDILRGALEDMRVSVHDAPVFNAADVTFHEIVMAASGNRLAESIARVLFERARESARYDVATPLSLRQETLREHERVFRAIEAGLVREAEESMRAHICDAWTRRRPPDHKGTQRLR</sequence>
<evidence type="ECO:0000313" key="6">
    <source>
        <dbReference type="EMBL" id="NMH76445.1"/>
    </source>
</evidence>
<dbReference type="CDD" id="cd07377">
    <property type="entry name" value="WHTH_GntR"/>
    <property type="match status" value="1"/>
</dbReference>
<dbReference type="SMART" id="SM00345">
    <property type="entry name" value="HTH_GNTR"/>
    <property type="match status" value="1"/>
</dbReference>
<organism evidence="6 7">
    <name type="scientific">Pseudonocardia xinjiangensis</name>
    <dbReference type="NCBI Taxonomy" id="75289"/>
    <lineage>
        <taxon>Bacteria</taxon>
        <taxon>Bacillati</taxon>
        <taxon>Actinomycetota</taxon>
        <taxon>Actinomycetes</taxon>
        <taxon>Pseudonocardiales</taxon>
        <taxon>Pseudonocardiaceae</taxon>
        <taxon>Pseudonocardia</taxon>
    </lineage>
</organism>
<gene>
    <name evidence="6" type="ORF">HF577_04925</name>
</gene>
<dbReference type="SUPFAM" id="SSF48008">
    <property type="entry name" value="GntR ligand-binding domain-like"/>
    <property type="match status" value="1"/>
</dbReference>
<dbReference type="Proteomes" id="UP001296706">
    <property type="component" value="Unassembled WGS sequence"/>
</dbReference>
<dbReference type="InterPro" id="IPR008920">
    <property type="entry name" value="TF_FadR/GntR_C"/>
</dbReference>
<dbReference type="PRINTS" id="PR00035">
    <property type="entry name" value="HTHGNTR"/>
</dbReference>
<evidence type="ECO:0000259" key="5">
    <source>
        <dbReference type="PROSITE" id="PS50949"/>
    </source>
</evidence>
<dbReference type="PROSITE" id="PS50949">
    <property type="entry name" value="HTH_GNTR"/>
    <property type="match status" value="1"/>
</dbReference>
<dbReference type="RefSeq" id="WP_169394526.1">
    <property type="nucleotide sequence ID" value="NZ_BAAAJH010000022.1"/>
</dbReference>
<accession>A0ABX1RBF9</accession>
<dbReference type="Gene3D" id="1.20.120.530">
    <property type="entry name" value="GntR ligand-binding domain-like"/>
    <property type="match status" value="1"/>
</dbReference>
<keyword evidence="7" id="KW-1185">Reference proteome</keyword>
<proteinExistence type="predicted"/>
<evidence type="ECO:0000256" key="3">
    <source>
        <dbReference type="ARBA" id="ARBA00023163"/>
    </source>
</evidence>
<dbReference type="Pfam" id="PF00392">
    <property type="entry name" value="GntR"/>
    <property type="match status" value="1"/>
</dbReference>
<feature type="region of interest" description="Disordered" evidence="4">
    <location>
        <begin position="1"/>
        <end position="20"/>
    </location>
</feature>
<dbReference type="SUPFAM" id="SSF46785">
    <property type="entry name" value="Winged helix' DNA-binding domain"/>
    <property type="match status" value="1"/>
</dbReference>
<dbReference type="InterPro" id="IPR036388">
    <property type="entry name" value="WH-like_DNA-bd_sf"/>
</dbReference>